<feature type="compositionally biased region" description="Polar residues" evidence="1">
    <location>
        <begin position="426"/>
        <end position="449"/>
    </location>
</feature>
<dbReference type="InParanoid" id="A0A0C2SVW2"/>
<dbReference type="GO" id="GO:0000981">
    <property type="term" value="F:DNA-binding transcription factor activity, RNA polymerase II-specific"/>
    <property type="evidence" value="ECO:0007669"/>
    <property type="project" value="InterPro"/>
</dbReference>
<evidence type="ECO:0000313" key="3">
    <source>
        <dbReference type="Proteomes" id="UP000054549"/>
    </source>
</evidence>
<feature type="region of interest" description="Disordered" evidence="1">
    <location>
        <begin position="322"/>
        <end position="492"/>
    </location>
</feature>
<sequence>MAPHSWATDDQQKFLRSQLDDFFVAQKAGKLSKFWPKIQKQWYEQWPEPGMEGYPSDEPVGNLSASIQVQNKRLQNWFYNNRENNRNRGLRPTPIILNVKQKRTPSAVQLYSTEKYTTTIKSDVMSEIQDNSVPKDKMLQVVLRQTAEKFRAEPLEVQTHYKEKSKRLREQRLEDKKAAMSVSEPTPASYDREIKNLTPTIEALLLDLNKRTGWSFLVLAGGPDPVSGKIRTLSFNEGENIVGHTFAKCHPAFENDYIKPFFNFLKQAYPPAIREARRLVAADGNTPAVASGSIHTDEVYNPSAATSVRDAMPAGVVYSSISISGNPNSTEDGMGIDSGDEQPDPADDRNPVDGPVIGDCDSMRGGYNENARDHGSTRGGDGESTRGGDDENARGGDVTVESARGRDDESARANNGVNKNWLDPSLRSSPTNNAVGAALPSQSTSNSGPCNEGEGPPVTAMSHENAPCHPEGSAIQRNTNTSRIQRTRQAAAPKVPITLGDKHSEWLKNSYKCLLNDNCSTMWSETVEAWLQFENDLPLVNLSSKRLPAIKYRPAELSQWLGKRDFTCPPQIPDISAYAENMKTWWANMKTTTGKTQSSGTLQHLRIGGPNGIVTLLFGLQWWQLNLSQDVAQWNAIMEEICRIFQVSAGNAMKRKSDTRSNKNGKRQKRGTR</sequence>
<feature type="compositionally biased region" description="Polar residues" evidence="1">
    <location>
        <begin position="475"/>
        <end position="488"/>
    </location>
</feature>
<keyword evidence="3" id="KW-1185">Reference proteome</keyword>
<feature type="compositionally biased region" description="Basic residues" evidence="1">
    <location>
        <begin position="663"/>
        <end position="673"/>
    </location>
</feature>
<dbReference type="PROSITE" id="PS00027">
    <property type="entry name" value="HOMEOBOX_1"/>
    <property type="match status" value="1"/>
</dbReference>
<dbReference type="HOGENOM" id="CLU_422696_0_0_1"/>
<dbReference type="OrthoDB" id="3054036at2759"/>
<protein>
    <recommendedName>
        <fullName evidence="4">Homeobox domain-containing protein</fullName>
    </recommendedName>
</protein>
<accession>A0A0C2SVW2</accession>
<gene>
    <name evidence="2" type="ORF">M378DRAFT_15676</name>
</gene>
<evidence type="ECO:0008006" key="4">
    <source>
        <dbReference type="Google" id="ProtNLM"/>
    </source>
</evidence>
<dbReference type="InterPro" id="IPR017970">
    <property type="entry name" value="Homeobox_CS"/>
</dbReference>
<feature type="region of interest" description="Disordered" evidence="1">
    <location>
        <begin position="653"/>
        <end position="673"/>
    </location>
</feature>
<dbReference type="STRING" id="946122.A0A0C2SVW2"/>
<dbReference type="EMBL" id="KN818343">
    <property type="protein sequence ID" value="KIL58239.1"/>
    <property type="molecule type" value="Genomic_DNA"/>
</dbReference>
<feature type="compositionally biased region" description="Basic and acidic residues" evidence="1">
    <location>
        <begin position="370"/>
        <end position="394"/>
    </location>
</feature>
<reference evidence="2 3" key="1">
    <citation type="submission" date="2014-04" db="EMBL/GenBank/DDBJ databases">
        <title>Evolutionary Origins and Diversification of the Mycorrhizal Mutualists.</title>
        <authorList>
            <consortium name="DOE Joint Genome Institute"/>
            <consortium name="Mycorrhizal Genomics Consortium"/>
            <person name="Kohler A."/>
            <person name="Kuo A."/>
            <person name="Nagy L.G."/>
            <person name="Floudas D."/>
            <person name="Copeland A."/>
            <person name="Barry K.W."/>
            <person name="Cichocki N."/>
            <person name="Veneault-Fourrey C."/>
            <person name="LaButti K."/>
            <person name="Lindquist E.A."/>
            <person name="Lipzen A."/>
            <person name="Lundell T."/>
            <person name="Morin E."/>
            <person name="Murat C."/>
            <person name="Riley R."/>
            <person name="Ohm R."/>
            <person name="Sun H."/>
            <person name="Tunlid A."/>
            <person name="Henrissat B."/>
            <person name="Grigoriev I.V."/>
            <person name="Hibbett D.S."/>
            <person name="Martin F."/>
        </authorList>
    </citation>
    <scope>NUCLEOTIDE SEQUENCE [LARGE SCALE GENOMIC DNA]</scope>
    <source>
        <strain evidence="2 3">Koide BX008</strain>
    </source>
</reference>
<name>A0A0C2SVW2_AMAMK</name>
<proteinExistence type="predicted"/>
<organism evidence="2 3">
    <name type="scientific">Amanita muscaria (strain Koide BX008)</name>
    <dbReference type="NCBI Taxonomy" id="946122"/>
    <lineage>
        <taxon>Eukaryota</taxon>
        <taxon>Fungi</taxon>
        <taxon>Dikarya</taxon>
        <taxon>Basidiomycota</taxon>
        <taxon>Agaricomycotina</taxon>
        <taxon>Agaricomycetes</taxon>
        <taxon>Agaricomycetidae</taxon>
        <taxon>Agaricales</taxon>
        <taxon>Pluteineae</taxon>
        <taxon>Amanitaceae</taxon>
        <taxon>Amanita</taxon>
    </lineage>
</organism>
<dbReference type="AlphaFoldDB" id="A0A0C2SVW2"/>
<dbReference type="Proteomes" id="UP000054549">
    <property type="component" value="Unassembled WGS sequence"/>
</dbReference>
<evidence type="ECO:0000256" key="1">
    <source>
        <dbReference type="SAM" id="MobiDB-lite"/>
    </source>
</evidence>
<evidence type="ECO:0000313" key="2">
    <source>
        <dbReference type="EMBL" id="KIL58239.1"/>
    </source>
</evidence>
<feature type="compositionally biased region" description="Polar residues" evidence="1">
    <location>
        <begin position="322"/>
        <end position="331"/>
    </location>
</feature>